<proteinExistence type="predicted"/>
<feature type="region of interest" description="Disordered" evidence="1">
    <location>
        <begin position="1"/>
        <end position="37"/>
    </location>
</feature>
<evidence type="ECO:0000313" key="3">
    <source>
        <dbReference type="Proteomes" id="UP000051574"/>
    </source>
</evidence>
<evidence type="ECO:0000256" key="1">
    <source>
        <dbReference type="SAM" id="MobiDB-lite"/>
    </source>
</evidence>
<evidence type="ECO:0000313" key="2">
    <source>
        <dbReference type="EMBL" id="KRT84806.1"/>
    </source>
</evidence>
<dbReference type="Proteomes" id="UP000051574">
    <property type="component" value="Unassembled WGS sequence"/>
</dbReference>
<evidence type="ECO:0008006" key="4">
    <source>
        <dbReference type="Google" id="ProtNLM"/>
    </source>
</evidence>
<name>A0A0T6BBU8_9SCAR</name>
<dbReference type="EMBL" id="LJIG01002134">
    <property type="protein sequence ID" value="KRT84806.1"/>
    <property type="molecule type" value="Genomic_DNA"/>
</dbReference>
<dbReference type="AlphaFoldDB" id="A0A0T6BBU8"/>
<sequence>STHTGAGPLSLMSCVRESSPPQDVETEYENEKNVSQKKKRFWNKWFSKRKNKISEDTSSPTEVVELPKESQRSRSTSELSEAEEPIRRRNGTPMHPGLSVSHDSVFHSPHSGSEIELEGAQSSSSLSIHQHHTDRLQV</sequence>
<accession>A0A0T6BBU8</accession>
<keyword evidence="3" id="KW-1185">Reference proteome</keyword>
<feature type="region of interest" description="Disordered" evidence="1">
    <location>
        <begin position="52"/>
        <end position="138"/>
    </location>
</feature>
<feature type="non-terminal residue" evidence="2">
    <location>
        <position position="138"/>
    </location>
</feature>
<feature type="non-terminal residue" evidence="2">
    <location>
        <position position="1"/>
    </location>
</feature>
<organism evidence="2 3">
    <name type="scientific">Oryctes borbonicus</name>
    <dbReference type="NCBI Taxonomy" id="1629725"/>
    <lineage>
        <taxon>Eukaryota</taxon>
        <taxon>Metazoa</taxon>
        <taxon>Ecdysozoa</taxon>
        <taxon>Arthropoda</taxon>
        <taxon>Hexapoda</taxon>
        <taxon>Insecta</taxon>
        <taxon>Pterygota</taxon>
        <taxon>Neoptera</taxon>
        <taxon>Endopterygota</taxon>
        <taxon>Coleoptera</taxon>
        <taxon>Polyphaga</taxon>
        <taxon>Scarabaeiformia</taxon>
        <taxon>Scarabaeidae</taxon>
        <taxon>Dynastinae</taxon>
        <taxon>Oryctes</taxon>
    </lineage>
</organism>
<reference evidence="2 3" key="1">
    <citation type="submission" date="2015-09" db="EMBL/GenBank/DDBJ databases">
        <title>Draft genome of the scarab beetle Oryctes borbonicus.</title>
        <authorList>
            <person name="Meyer J.M."/>
            <person name="Markov G.V."/>
            <person name="Baskaran P."/>
            <person name="Herrmann M."/>
            <person name="Sommer R.J."/>
            <person name="Roedelsperger C."/>
        </authorList>
    </citation>
    <scope>NUCLEOTIDE SEQUENCE [LARGE SCALE GENOMIC DNA]</scope>
    <source>
        <strain evidence="2">OB123</strain>
        <tissue evidence="2">Whole animal</tissue>
    </source>
</reference>
<gene>
    <name evidence="2" type="ORF">AMK59_1961</name>
</gene>
<comment type="caution">
    <text evidence="2">The sequence shown here is derived from an EMBL/GenBank/DDBJ whole genome shotgun (WGS) entry which is preliminary data.</text>
</comment>
<dbReference type="OrthoDB" id="6621371at2759"/>
<protein>
    <recommendedName>
        <fullName evidence="4">DUF4592 domain-containing protein</fullName>
    </recommendedName>
</protein>